<dbReference type="RefSeq" id="WP_248996197.1">
    <property type="nucleotide sequence ID" value="NZ_JAKIKP010000009.1"/>
</dbReference>
<feature type="domain" description="AMP-dependent synthetase/ligase" evidence="1">
    <location>
        <begin position="117"/>
        <end position="295"/>
    </location>
</feature>
<dbReference type="InterPro" id="IPR020845">
    <property type="entry name" value="AMP-binding_CS"/>
</dbReference>
<gene>
    <name evidence="2" type="ORF">L2672_12540</name>
</gene>
<accession>A0A9X1ZP46</accession>
<dbReference type="InterPro" id="IPR042099">
    <property type="entry name" value="ANL_N_sf"/>
</dbReference>
<dbReference type="Gene3D" id="3.30.300.30">
    <property type="match status" value="1"/>
</dbReference>
<name>A0A9X1ZP46_9GAMM</name>
<reference evidence="2" key="1">
    <citation type="submission" date="2022-01" db="EMBL/GenBank/DDBJ databases">
        <title>Whole genome-based taxonomy of the Shewanellaceae.</title>
        <authorList>
            <person name="Martin-Rodriguez A.J."/>
        </authorList>
    </citation>
    <scope>NUCLEOTIDE SEQUENCE</scope>
    <source>
        <strain evidence="2">DSM 16422</strain>
    </source>
</reference>
<evidence type="ECO:0000313" key="3">
    <source>
        <dbReference type="Proteomes" id="UP001139333"/>
    </source>
</evidence>
<dbReference type="InterPro" id="IPR045851">
    <property type="entry name" value="AMP-bd_C_sf"/>
</dbReference>
<evidence type="ECO:0000313" key="2">
    <source>
        <dbReference type="EMBL" id="MCL1143520.1"/>
    </source>
</evidence>
<comment type="caution">
    <text evidence="2">The sequence shown here is derived from an EMBL/GenBank/DDBJ whole genome shotgun (WGS) entry which is preliminary data.</text>
</comment>
<sequence>MNNLLLNWLQNGPNDHQLISFNHHDIMNSVRFSSQVAYLHQQLTQQDATHWLLSAKRSDLFAAGLCAGLLAGKTIILPPNTQPGTVAELNHHFDAVIADEPISEVKTYVPLTSDITPPQANWPKSQQLGELLLFTSGSSGQPKSITKTVAQLDAEVSTLESTFADRLPHCSIVSTVSHQHIYGLLFKILWPLAAGRPFLSEQIEYPETLNYYLAIMPNLCLVSSPAQLSRLPDALDNQLQHRHPSLIFSSGGPLSFKAANDIQQCYNQLPIEVFGSTETGGIAYRRQRTESQPWQVFDAVKIKQQGEDGALCIQSPYLQDDQQWYTCDDSIELLSDTQFNLLNRLDRIVKIEEKRISMVQMEQLLQSHPLVTDSAVTLLSKPRHMLGAAICLNQEGKALLEQQGKLFINNLMKQHLMTQFERVTLPRRWRYPDTIVQNSEGKRTQADLVSLFYKHD</sequence>
<proteinExistence type="predicted"/>
<dbReference type="Pfam" id="PF00501">
    <property type="entry name" value="AMP-binding"/>
    <property type="match status" value="1"/>
</dbReference>
<dbReference type="Gene3D" id="3.40.50.12780">
    <property type="entry name" value="N-terminal domain of ligase-like"/>
    <property type="match status" value="1"/>
</dbReference>
<dbReference type="AlphaFoldDB" id="A0A9X1ZP46"/>
<dbReference type="InterPro" id="IPR000873">
    <property type="entry name" value="AMP-dep_synth/lig_dom"/>
</dbReference>
<organism evidence="2 3">
    <name type="scientific">Shewanella gaetbuli</name>
    <dbReference type="NCBI Taxonomy" id="220752"/>
    <lineage>
        <taxon>Bacteria</taxon>
        <taxon>Pseudomonadati</taxon>
        <taxon>Pseudomonadota</taxon>
        <taxon>Gammaproteobacteria</taxon>
        <taxon>Alteromonadales</taxon>
        <taxon>Shewanellaceae</taxon>
        <taxon>Shewanella</taxon>
    </lineage>
</organism>
<evidence type="ECO:0000259" key="1">
    <source>
        <dbReference type="Pfam" id="PF00501"/>
    </source>
</evidence>
<dbReference type="PROSITE" id="PS00455">
    <property type="entry name" value="AMP_BINDING"/>
    <property type="match status" value="1"/>
</dbReference>
<dbReference type="SUPFAM" id="SSF56801">
    <property type="entry name" value="Acetyl-CoA synthetase-like"/>
    <property type="match status" value="1"/>
</dbReference>
<protein>
    <submittedName>
        <fullName evidence="2">AMP-binding protein</fullName>
    </submittedName>
</protein>
<dbReference type="Proteomes" id="UP001139333">
    <property type="component" value="Unassembled WGS sequence"/>
</dbReference>
<dbReference type="PANTHER" id="PTHR45398:SF1">
    <property type="entry name" value="ENZYME, PUTATIVE (JCVI)-RELATED"/>
    <property type="match status" value="1"/>
</dbReference>
<dbReference type="PANTHER" id="PTHR45398">
    <property type="match status" value="1"/>
</dbReference>
<keyword evidence="3" id="KW-1185">Reference proteome</keyword>
<dbReference type="EMBL" id="JAKIKP010000009">
    <property type="protein sequence ID" value="MCL1143520.1"/>
    <property type="molecule type" value="Genomic_DNA"/>
</dbReference>